<evidence type="ECO:0000256" key="5">
    <source>
        <dbReference type="SAM" id="Phobius"/>
    </source>
</evidence>
<proteinExistence type="predicted"/>
<evidence type="ECO:0000256" key="3">
    <source>
        <dbReference type="ARBA" id="ARBA00022989"/>
    </source>
</evidence>
<comment type="caution">
    <text evidence="6">The sequence shown here is derived from an EMBL/GenBank/DDBJ whole genome shotgun (WGS) entry which is preliminary data.</text>
</comment>
<feature type="transmembrane region" description="Helical" evidence="5">
    <location>
        <begin position="92"/>
        <end position="118"/>
    </location>
</feature>
<dbReference type="AlphaFoldDB" id="A0A640VTA3"/>
<feature type="transmembrane region" description="Helical" evidence="5">
    <location>
        <begin position="32"/>
        <end position="55"/>
    </location>
</feature>
<evidence type="ECO:0000256" key="1">
    <source>
        <dbReference type="ARBA" id="ARBA00004127"/>
    </source>
</evidence>
<dbReference type="Pfam" id="PF04191">
    <property type="entry name" value="PEMT"/>
    <property type="match status" value="1"/>
</dbReference>
<dbReference type="Gene3D" id="1.20.120.1630">
    <property type="match status" value="1"/>
</dbReference>
<keyword evidence="6" id="KW-0489">Methyltransferase</keyword>
<keyword evidence="4 5" id="KW-0472">Membrane</keyword>
<keyword evidence="3 5" id="KW-1133">Transmembrane helix</keyword>
<dbReference type="PANTHER" id="PTHR12714">
    <property type="entry name" value="PROTEIN-S ISOPRENYLCYSTEINE O-METHYLTRANSFERASE"/>
    <property type="match status" value="1"/>
</dbReference>
<evidence type="ECO:0000256" key="2">
    <source>
        <dbReference type="ARBA" id="ARBA00022692"/>
    </source>
</evidence>
<sequence length="149" mass="17068">MKRIDLPPVWLAAFAVLAWTQAQHLSVDLSLAHPVTFFAAGLLIGGGIILAGLAVMEFRKHQTTIIPHETPSNLIQSGIFKRSRNPIYLADVLILAGLCLWWDAVLALALVPILVWVLERRFIVPEENRMRREFRADYARYEQKVRRWL</sequence>
<evidence type="ECO:0000313" key="7">
    <source>
        <dbReference type="Proteomes" id="UP000436522"/>
    </source>
</evidence>
<gene>
    <name evidence="6" type="ORF">So717_30220</name>
</gene>
<keyword evidence="6" id="KW-0808">Transferase</keyword>
<evidence type="ECO:0000256" key="4">
    <source>
        <dbReference type="ARBA" id="ARBA00023136"/>
    </source>
</evidence>
<keyword evidence="2 5" id="KW-0812">Transmembrane</keyword>
<dbReference type="GO" id="GO:0012505">
    <property type="term" value="C:endomembrane system"/>
    <property type="evidence" value="ECO:0007669"/>
    <property type="project" value="UniProtKB-SubCell"/>
</dbReference>
<protein>
    <submittedName>
        <fullName evidence="6">S-isoprenylcysteine methyltransferase</fullName>
    </submittedName>
</protein>
<comment type="subcellular location">
    <subcellularLocation>
        <location evidence="1">Endomembrane system</location>
        <topology evidence="1">Multi-pass membrane protein</topology>
    </subcellularLocation>
</comment>
<reference evidence="6 7" key="1">
    <citation type="submission" date="2019-12" db="EMBL/GenBank/DDBJ databases">
        <title>Roseobacter cerasinus sp. nov., isolated from seawater around aquaculture.</title>
        <authorList>
            <person name="Muramatsu S."/>
            <person name="Takabe Y."/>
            <person name="Mori K."/>
            <person name="Takaichi S."/>
            <person name="Hanada S."/>
        </authorList>
    </citation>
    <scope>NUCLEOTIDE SEQUENCE [LARGE SCALE GENOMIC DNA]</scope>
    <source>
        <strain evidence="6 7">AI77</strain>
    </source>
</reference>
<dbReference type="GO" id="GO:0008168">
    <property type="term" value="F:methyltransferase activity"/>
    <property type="evidence" value="ECO:0007669"/>
    <property type="project" value="UniProtKB-KW"/>
</dbReference>
<dbReference type="PANTHER" id="PTHR12714:SF24">
    <property type="entry name" value="SLR1182 PROTEIN"/>
    <property type="match status" value="1"/>
</dbReference>
<organism evidence="6 7">
    <name type="scientific">Roseobacter cerasinus</name>
    <dbReference type="NCBI Taxonomy" id="2602289"/>
    <lineage>
        <taxon>Bacteria</taxon>
        <taxon>Pseudomonadati</taxon>
        <taxon>Pseudomonadota</taxon>
        <taxon>Alphaproteobacteria</taxon>
        <taxon>Rhodobacterales</taxon>
        <taxon>Roseobacteraceae</taxon>
        <taxon>Roseobacter</taxon>
    </lineage>
</organism>
<accession>A0A640VTA3</accession>
<keyword evidence="7" id="KW-1185">Reference proteome</keyword>
<dbReference type="InterPro" id="IPR007318">
    <property type="entry name" value="Phopholipid_MeTrfase"/>
</dbReference>
<dbReference type="Proteomes" id="UP000436522">
    <property type="component" value="Unassembled WGS sequence"/>
</dbReference>
<dbReference type="RefSeq" id="WP_159978835.1">
    <property type="nucleotide sequence ID" value="NZ_BLIV01000006.1"/>
</dbReference>
<evidence type="ECO:0000313" key="6">
    <source>
        <dbReference type="EMBL" id="GFE51269.1"/>
    </source>
</evidence>
<dbReference type="EMBL" id="BLIV01000006">
    <property type="protein sequence ID" value="GFE51269.1"/>
    <property type="molecule type" value="Genomic_DNA"/>
</dbReference>
<dbReference type="GO" id="GO:0032259">
    <property type="term" value="P:methylation"/>
    <property type="evidence" value="ECO:0007669"/>
    <property type="project" value="UniProtKB-KW"/>
</dbReference>
<dbReference type="OrthoDB" id="9811969at2"/>
<name>A0A640VTA3_9RHOB</name>